<protein>
    <submittedName>
        <fullName evidence="1">Uncharacterized protein</fullName>
    </submittedName>
</protein>
<dbReference type="AlphaFoldDB" id="A0A6C0C6G9"/>
<evidence type="ECO:0000313" key="1">
    <source>
        <dbReference type="EMBL" id="QHT00316.1"/>
    </source>
</evidence>
<name>A0A6C0C6G9_9ZZZZ</name>
<organism evidence="1">
    <name type="scientific">viral metagenome</name>
    <dbReference type="NCBI Taxonomy" id="1070528"/>
    <lineage>
        <taxon>unclassified sequences</taxon>
        <taxon>metagenomes</taxon>
        <taxon>organismal metagenomes</taxon>
    </lineage>
</organism>
<reference evidence="1" key="1">
    <citation type="journal article" date="2020" name="Nature">
        <title>Giant virus diversity and host interactions through global metagenomics.</title>
        <authorList>
            <person name="Schulz F."/>
            <person name="Roux S."/>
            <person name="Paez-Espino D."/>
            <person name="Jungbluth S."/>
            <person name="Walsh D.A."/>
            <person name="Denef V.J."/>
            <person name="McMahon K.D."/>
            <person name="Konstantinidis K.T."/>
            <person name="Eloe-Fadrosh E.A."/>
            <person name="Kyrpides N.C."/>
            <person name="Woyke T."/>
        </authorList>
    </citation>
    <scope>NUCLEOTIDE SEQUENCE</scope>
    <source>
        <strain evidence="1">GVMAG-M-3300020192-26</strain>
    </source>
</reference>
<sequence length="344" mass="40888">MDTTQRSEFVQILNNDNILSKNLIEEFGATIKDDYIDLCHKFPLSDAYKDFFRNLPTDYVAGTSCQEHYDACINIIFLYEINVLSIEKRIGNYYKGNVFRSDNRTFLFKCTKYNWIFDLICFDDFEGIDLEVCNVVNLQTNEKADISCSFFYTSPLHVRNFMYLLSSPNFEIYRQRRFKHVELLQNLLPERKVIQSPWQSGFCKEFDFILTIDDKLHVIVDALEYCNYPIGYLDAESNNTTFVRIFPTLKQLGLDYQKIIKEKREKEKRIYDGIDFQKLMKERGSQTNIVPDFERCFPIYNDSVLDIDNYNQHLKHISVCIPYEQIEDFENVRVQILKMLSEFD</sequence>
<dbReference type="EMBL" id="MN739354">
    <property type="protein sequence ID" value="QHT00316.1"/>
    <property type="molecule type" value="Genomic_DNA"/>
</dbReference>
<proteinExistence type="predicted"/>
<accession>A0A6C0C6G9</accession>